<reference evidence="12 13" key="1">
    <citation type="submission" date="2020-02" db="EMBL/GenBank/DDBJ databases">
        <title>Genome sequence of the type strain CGMCC 1.15528 of Mesorhizobium zhangyense.</title>
        <authorList>
            <person name="Gao J."/>
            <person name="Sun J."/>
        </authorList>
    </citation>
    <scope>NUCLEOTIDE SEQUENCE [LARGE SCALE GENOMIC DNA]</scope>
    <source>
        <strain evidence="12 13">CGMCC 1.15528</strain>
    </source>
</reference>
<dbReference type="EMBL" id="JAAKZG010000005">
    <property type="protein sequence ID" value="NGN42229.1"/>
    <property type="molecule type" value="Genomic_DNA"/>
</dbReference>
<evidence type="ECO:0000256" key="2">
    <source>
        <dbReference type="ARBA" id="ARBA00022603"/>
    </source>
</evidence>
<accession>A0A7C9VCS6</accession>
<dbReference type="GO" id="GO:0009307">
    <property type="term" value="P:DNA restriction-modification system"/>
    <property type="evidence" value="ECO:0007669"/>
    <property type="project" value="UniProtKB-KW"/>
</dbReference>
<dbReference type="EC" id="2.1.1.-" evidence="9"/>
<keyword evidence="5" id="KW-0680">Restriction system</keyword>
<dbReference type="GO" id="GO:0015667">
    <property type="term" value="F:site-specific DNA-methyltransferase (cytosine-N4-specific) activity"/>
    <property type="evidence" value="ECO:0007669"/>
    <property type="project" value="UniProtKB-EC"/>
</dbReference>
<evidence type="ECO:0000256" key="7">
    <source>
        <dbReference type="ARBA" id="ARBA00047942"/>
    </source>
</evidence>
<dbReference type="SUPFAM" id="SSF53335">
    <property type="entry name" value="S-adenosyl-L-methionine-dependent methyltransferases"/>
    <property type="match status" value="1"/>
</dbReference>
<organism evidence="12 13">
    <name type="scientific">Mesorhizobium zhangyense</name>
    <dbReference type="NCBI Taxonomy" id="1776730"/>
    <lineage>
        <taxon>Bacteria</taxon>
        <taxon>Pseudomonadati</taxon>
        <taxon>Pseudomonadota</taxon>
        <taxon>Alphaproteobacteria</taxon>
        <taxon>Hyphomicrobiales</taxon>
        <taxon>Phyllobacteriaceae</taxon>
        <taxon>Mesorhizobium</taxon>
    </lineage>
</organism>
<comment type="catalytic activity">
    <reaction evidence="8">
        <text>a 2'-deoxycytidine in DNA + S-adenosyl-L-methionine = an N(4)-methyl-2'-deoxycytidine in DNA + S-adenosyl-L-homocysteine + H(+)</text>
        <dbReference type="Rhea" id="RHEA:16857"/>
        <dbReference type="Rhea" id="RHEA-COMP:11369"/>
        <dbReference type="Rhea" id="RHEA-COMP:13674"/>
        <dbReference type="ChEBI" id="CHEBI:15378"/>
        <dbReference type="ChEBI" id="CHEBI:57856"/>
        <dbReference type="ChEBI" id="CHEBI:59789"/>
        <dbReference type="ChEBI" id="CHEBI:85452"/>
        <dbReference type="ChEBI" id="CHEBI:137933"/>
        <dbReference type="EC" id="2.1.1.113"/>
    </reaction>
</comment>
<dbReference type="InterPro" id="IPR017985">
    <property type="entry name" value="MeTrfase_CN4_CS"/>
</dbReference>
<dbReference type="PRINTS" id="PR00508">
    <property type="entry name" value="S21N4MTFRASE"/>
</dbReference>
<evidence type="ECO:0000256" key="1">
    <source>
        <dbReference type="ARBA" id="ARBA00010203"/>
    </source>
</evidence>
<dbReference type="AlphaFoldDB" id="A0A7C9VCS6"/>
<evidence type="ECO:0000256" key="10">
    <source>
        <dbReference type="SAM" id="MobiDB-lite"/>
    </source>
</evidence>
<keyword evidence="2 12" id="KW-0489">Methyltransferase</keyword>
<keyword evidence="3 12" id="KW-0808">Transferase</keyword>
<dbReference type="PROSITE" id="PS00093">
    <property type="entry name" value="N4_MTASE"/>
    <property type="match status" value="1"/>
</dbReference>
<evidence type="ECO:0000256" key="9">
    <source>
        <dbReference type="RuleBase" id="RU362026"/>
    </source>
</evidence>
<gene>
    <name evidence="12" type="ORF">G6N74_14260</name>
</gene>
<dbReference type="GO" id="GO:0032259">
    <property type="term" value="P:methylation"/>
    <property type="evidence" value="ECO:0007669"/>
    <property type="project" value="UniProtKB-KW"/>
</dbReference>
<comment type="catalytic activity">
    <reaction evidence="7">
        <text>a 2'-deoxyadenosine in DNA + S-adenosyl-L-methionine = an N(6)-methyl-2'-deoxyadenosine in DNA + S-adenosyl-L-homocysteine + H(+)</text>
        <dbReference type="Rhea" id="RHEA:15197"/>
        <dbReference type="Rhea" id="RHEA-COMP:12418"/>
        <dbReference type="Rhea" id="RHEA-COMP:12419"/>
        <dbReference type="ChEBI" id="CHEBI:15378"/>
        <dbReference type="ChEBI" id="CHEBI:57856"/>
        <dbReference type="ChEBI" id="CHEBI:59789"/>
        <dbReference type="ChEBI" id="CHEBI:90615"/>
        <dbReference type="ChEBI" id="CHEBI:90616"/>
        <dbReference type="EC" id="2.1.1.72"/>
    </reaction>
</comment>
<dbReference type="GO" id="GO:0009007">
    <property type="term" value="F:site-specific DNA-methyltransferase (adenine-specific) activity"/>
    <property type="evidence" value="ECO:0007669"/>
    <property type="project" value="UniProtKB-EC"/>
</dbReference>
<dbReference type="GO" id="GO:0003677">
    <property type="term" value="F:DNA binding"/>
    <property type="evidence" value="ECO:0007669"/>
    <property type="project" value="UniProtKB-KW"/>
</dbReference>
<dbReference type="Pfam" id="PF01555">
    <property type="entry name" value="N6_N4_Mtase"/>
    <property type="match status" value="1"/>
</dbReference>
<dbReference type="GO" id="GO:0005737">
    <property type="term" value="C:cytoplasm"/>
    <property type="evidence" value="ECO:0007669"/>
    <property type="project" value="TreeGrafter"/>
</dbReference>
<comment type="similarity">
    <text evidence="1">Belongs to the N(4)/N(6)-methyltransferase family. N(4) subfamily.</text>
</comment>
<proteinExistence type="inferred from homology"/>
<dbReference type="PANTHER" id="PTHR13370">
    <property type="entry name" value="RNA METHYLASE-RELATED"/>
    <property type="match status" value="1"/>
</dbReference>
<dbReference type="InterPro" id="IPR002941">
    <property type="entry name" value="DNA_methylase_N4/N6"/>
</dbReference>
<evidence type="ECO:0000256" key="5">
    <source>
        <dbReference type="ARBA" id="ARBA00022747"/>
    </source>
</evidence>
<dbReference type="CDD" id="cd02440">
    <property type="entry name" value="AdoMet_MTases"/>
    <property type="match status" value="1"/>
</dbReference>
<keyword evidence="13" id="KW-1185">Reference proteome</keyword>
<dbReference type="InterPro" id="IPR001091">
    <property type="entry name" value="RM_Methyltransferase"/>
</dbReference>
<evidence type="ECO:0000256" key="4">
    <source>
        <dbReference type="ARBA" id="ARBA00022691"/>
    </source>
</evidence>
<keyword evidence="6" id="KW-0238">DNA-binding</keyword>
<evidence type="ECO:0000313" key="12">
    <source>
        <dbReference type="EMBL" id="NGN42229.1"/>
    </source>
</evidence>
<dbReference type="PANTHER" id="PTHR13370:SF3">
    <property type="entry name" value="TRNA (GUANINE(10)-N2)-METHYLTRANSFERASE HOMOLOG"/>
    <property type="match status" value="1"/>
</dbReference>
<name>A0A7C9VCS6_9HYPH</name>
<evidence type="ECO:0000256" key="6">
    <source>
        <dbReference type="ARBA" id="ARBA00023125"/>
    </source>
</evidence>
<evidence type="ECO:0000256" key="3">
    <source>
        <dbReference type="ARBA" id="ARBA00022679"/>
    </source>
</evidence>
<feature type="domain" description="DNA methylase N-4/N-6" evidence="11">
    <location>
        <begin position="26"/>
        <end position="265"/>
    </location>
</feature>
<feature type="region of interest" description="Disordered" evidence="10">
    <location>
        <begin position="154"/>
        <end position="175"/>
    </location>
</feature>
<protein>
    <recommendedName>
        <fullName evidence="9">Methyltransferase</fullName>
        <ecNumber evidence="9">2.1.1.-</ecNumber>
    </recommendedName>
</protein>
<dbReference type="InterPro" id="IPR029063">
    <property type="entry name" value="SAM-dependent_MTases_sf"/>
</dbReference>
<comment type="caution">
    <text evidence="12">The sequence shown here is derived from an EMBL/GenBank/DDBJ whole genome shotgun (WGS) entry which is preliminary data.</text>
</comment>
<evidence type="ECO:0000313" key="13">
    <source>
        <dbReference type="Proteomes" id="UP000481252"/>
    </source>
</evidence>
<sequence length="304" mass="34493">MTAFHQLIEGDAITALDQLPDASCSLAITSPPYNIGKEYERDQRLTLKEYLAWLEPIVDKTCKKIKDDGHICWQVGNYVNNGQVYPLDYYFYGMIHERGFRLRNRIIWHFNFGLHATRRFSGRYETLLWFSKTDSYHFNLEPVLVPQLYPGKRHAASKGDRAGKPSGNPKGKNPSDFWAFDATKAFLDEPIWDLPNVKARHPEKTIHPCSFPSELVERCVLALTKPGDRILDPFVGVGTTVIAAAKHGRVGIGIDKSEKYIEIARKRLADQESGELVTRPMGVPIRRPKSGEKVATIPEEWAAE</sequence>
<evidence type="ECO:0000256" key="8">
    <source>
        <dbReference type="ARBA" id="ARBA00049120"/>
    </source>
</evidence>
<dbReference type="Proteomes" id="UP000481252">
    <property type="component" value="Unassembled WGS sequence"/>
</dbReference>
<dbReference type="GO" id="GO:0008170">
    <property type="term" value="F:N-methyltransferase activity"/>
    <property type="evidence" value="ECO:0007669"/>
    <property type="project" value="InterPro"/>
</dbReference>
<keyword evidence="4" id="KW-0949">S-adenosyl-L-methionine</keyword>
<evidence type="ECO:0000259" key="11">
    <source>
        <dbReference type="Pfam" id="PF01555"/>
    </source>
</evidence>
<dbReference type="Gene3D" id="3.40.50.150">
    <property type="entry name" value="Vaccinia Virus protein VP39"/>
    <property type="match status" value="1"/>
</dbReference>